<feature type="compositionally biased region" description="Basic and acidic residues" evidence="1">
    <location>
        <begin position="61"/>
        <end position="82"/>
    </location>
</feature>
<proteinExistence type="predicted"/>
<dbReference type="EMBL" id="GECU01007014">
    <property type="protein sequence ID" value="JAT00693.1"/>
    <property type="molecule type" value="Transcribed_RNA"/>
</dbReference>
<dbReference type="AlphaFoldDB" id="A0A1B6JNN1"/>
<feature type="region of interest" description="Disordered" evidence="1">
    <location>
        <begin position="1"/>
        <end position="135"/>
    </location>
</feature>
<feature type="compositionally biased region" description="Polar residues" evidence="1">
    <location>
        <begin position="13"/>
        <end position="32"/>
    </location>
</feature>
<feature type="non-terminal residue" evidence="2">
    <location>
        <position position="1"/>
    </location>
</feature>
<sequence length="135" mass="15090">KVPPYYPYHTKMESVNSSPMSTTSGMEMTPSDSKPKPTKSTGREELDNTAMLQFHTQQQHGAKEDLDSSEEKVIKKEIKQETLEEGEEGEEEDEEQIDVGDHHSEEPVRSSEDSPSMDAVHPATLDLATDSSLRL</sequence>
<feature type="compositionally biased region" description="Polar residues" evidence="1">
    <location>
        <begin position="50"/>
        <end position="60"/>
    </location>
</feature>
<reference evidence="2" key="1">
    <citation type="submission" date="2015-11" db="EMBL/GenBank/DDBJ databases">
        <title>De novo transcriptome assembly of four potential Pierce s Disease insect vectors from Arizona vineyards.</title>
        <authorList>
            <person name="Tassone E.E."/>
        </authorList>
    </citation>
    <scope>NUCLEOTIDE SEQUENCE</scope>
</reference>
<evidence type="ECO:0000256" key="1">
    <source>
        <dbReference type="SAM" id="MobiDB-lite"/>
    </source>
</evidence>
<accession>A0A1B6JNN1</accession>
<feature type="compositionally biased region" description="Acidic residues" evidence="1">
    <location>
        <begin position="83"/>
        <end position="98"/>
    </location>
</feature>
<protein>
    <submittedName>
        <fullName evidence="2">Uncharacterized protein</fullName>
    </submittedName>
</protein>
<evidence type="ECO:0000313" key="2">
    <source>
        <dbReference type="EMBL" id="JAT00693.1"/>
    </source>
</evidence>
<organism evidence="2">
    <name type="scientific">Homalodisca liturata</name>
    <dbReference type="NCBI Taxonomy" id="320908"/>
    <lineage>
        <taxon>Eukaryota</taxon>
        <taxon>Metazoa</taxon>
        <taxon>Ecdysozoa</taxon>
        <taxon>Arthropoda</taxon>
        <taxon>Hexapoda</taxon>
        <taxon>Insecta</taxon>
        <taxon>Pterygota</taxon>
        <taxon>Neoptera</taxon>
        <taxon>Paraneoptera</taxon>
        <taxon>Hemiptera</taxon>
        <taxon>Auchenorrhyncha</taxon>
        <taxon>Membracoidea</taxon>
        <taxon>Cicadellidae</taxon>
        <taxon>Cicadellinae</taxon>
        <taxon>Proconiini</taxon>
        <taxon>Homalodisca</taxon>
    </lineage>
</organism>
<name>A0A1B6JNN1_9HEMI</name>
<gene>
    <name evidence="2" type="ORF">g.2592</name>
</gene>
<feature type="compositionally biased region" description="Basic and acidic residues" evidence="1">
    <location>
        <begin position="99"/>
        <end position="112"/>
    </location>
</feature>